<dbReference type="PRINTS" id="PR00080">
    <property type="entry name" value="SDRFAMILY"/>
</dbReference>
<dbReference type="InterPro" id="IPR051687">
    <property type="entry name" value="Peroxisomal_Beta-Oxidation"/>
</dbReference>
<evidence type="ECO:0000313" key="5">
    <source>
        <dbReference type="EMBL" id="DBA04401.1"/>
    </source>
</evidence>
<keyword evidence="2" id="KW-0560">Oxidoreductase</keyword>
<evidence type="ECO:0000313" key="6">
    <source>
        <dbReference type="Proteomes" id="UP001146120"/>
    </source>
</evidence>
<dbReference type="InterPro" id="IPR020904">
    <property type="entry name" value="Sc_DH/Rdtase_CS"/>
</dbReference>
<dbReference type="PRINTS" id="PR00081">
    <property type="entry name" value="GDHRDH"/>
</dbReference>
<dbReference type="Gene3D" id="3.40.50.720">
    <property type="entry name" value="NAD(P)-binding Rossmann-like Domain"/>
    <property type="match status" value="2"/>
</dbReference>
<comment type="similarity">
    <text evidence="1 3">Belongs to the short-chain dehydrogenases/reductases (SDR) family.</text>
</comment>
<reference evidence="5" key="1">
    <citation type="submission" date="2022-11" db="EMBL/GenBank/DDBJ databases">
        <authorList>
            <person name="Morgan W.R."/>
            <person name="Tartar A."/>
        </authorList>
    </citation>
    <scope>NUCLEOTIDE SEQUENCE</scope>
    <source>
        <strain evidence="5">ARSEF 373</strain>
    </source>
</reference>
<dbReference type="PROSITE" id="PS00061">
    <property type="entry name" value="ADH_SHORT"/>
    <property type="match status" value="1"/>
</dbReference>
<gene>
    <name evidence="5" type="ORF">N0F65_009997</name>
</gene>
<dbReference type="PANTHER" id="PTHR45024">
    <property type="entry name" value="DEHYDROGENASES, SHORT CHAIN"/>
    <property type="match status" value="1"/>
</dbReference>
<dbReference type="InterPro" id="IPR057326">
    <property type="entry name" value="KR_dom"/>
</dbReference>
<keyword evidence="6" id="KW-1185">Reference proteome</keyword>
<accession>A0AAV2ZDS0</accession>
<dbReference type="PANTHER" id="PTHR45024:SF2">
    <property type="entry name" value="SCP2 DOMAIN-CONTAINING PROTEIN"/>
    <property type="match status" value="1"/>
</dbReference>
<name>A0AAV2ZDS0_9STRA</name>
<dbReference type="InterPro" id="IPR002347">
    <property type="entry name" value="SDR_fam"/>
</dbReference>
<evidence type="ECO:0000259" key="4">
    <source>
        <dbReference type="SMART" id="SM00822"/>
    </source>
</evidence>
<comment type="caution">
    <text evidence="5">The sequence shown here is derived from an EMBL/GenBank/DDBJ whole genome shotgun (WGS) entry which is preliminary data.</text>
</comment>
<dbReference type="CDD" id="cd05353">
    <property type="entry name" value="hydroxyacyl-CoA-like_DH_SDR_c-like"/>
    <property type="match status" value="1"/>
</dbReference>
<dbReference type="EMBL" id="DAKRPA010000008">
    <property type="protein sequence ID" value="DBA04401.1"/>
    <property type="molecule type" value="Genomic_DNA"/>
</dbReference>
<dbReference type="SUPFAM" id="SSF51735">
    <property type="entry name" value="NAD(P)-binding Rossmann-fold domains"/>
    <property type="match status" value="1"/>
</dbReference>
<feature type="domain" description="Ketoreductase" evidence="4">
    <location>
        <begin position="9"/>
        <end position="196"/>
    </location>
</feature>
<dbReference type="Pfam" id="PF00106">
    <property type="entry name" value="adh_short"/>
    <property type="match status" value="1"/>
</dbReference>
<dbReference type="Proteomes" id="UP001146120">
    <property type="component" value="Unassembled WGS sequence"/>
</dbReference>
<dbReference type="SMART" id="SM00822">
    <property type="entry name" value="PKS_KR"/>
    <property type="match status" value="1"/>
</dbReference>
<dbReference type="AlphaFoldDB" id="A0AAV2ZDS0"/>
<organism evidence="5 6">
    <name type="scientific">Lagenidium giganteum</name>
    <dbReference type="NCBI Taxonomy" id="4803"/>
    <lineage>
        <taxon>Eukaryota</taxon>
        <taxon>Sar</taxon>
        <taxon>Stramenopiles</taxon>
        <taxon>Oomycota</taxon>
        <taxon>Peronosporomycetes</taxon>
        <taxon>Pythiales</taxon>
        <taxon>Pythiaceae</taxon>
    </lineage>
</organism>
<dbReference type="GO" id="GO:0016491">
    <property type="term" value="F:oxidoreductase activity"/>
    <property type="evidence" value="ECO:0007669"/>
    <property type="project" value="UniProtKB-KW"/>
</dbReference>
<evidence type="ECO:0000256" key="1">
    <source>
        <dbReference type="ARBA" id="ARBA00006484"/>
    </source>
</evidence>
<reference evidence="5" key="2">
    <citation type="journal article" date="2023" name="Microbiol Resour">
        <title>Decontamination and Annotation of the Draft Genome Sequence of the Oomycete Lagenidium giganteum ARSEF 373.</title>
        <authorList>
            <person name="Morgan W.R."/>
            <person name="Tartar A."/>
        </authorList>
    </citation>
    <scope>NUCLEOTIDE SEQUENCE</scope>
    <source>
        <strain evidence="5">ARSEF 373</strain>
    </source>
</reference>
<sequence>MGRLRFDNRVAIVTGAANGLGRAYAEHLSALGAKVVVNDPAKVTCTTTKRAEYAADRLVKQLGEGRAVANYDSVTDGATVVQTALDTWGRVDILVNNAGIVRDASFAKMTREQWDEVYKVHLEGTMSVTKAAWNVMRDQQFGRIVNVSSASGLYGNFGQANYAAAKMGIAGLTFTLAKEGAQRNINVNVVAPLAASQMTNGIVDDQLFEKLDPHFVAPFVTYLCHETCKRSGNVYEVGAGWVARVRWQRASGVHFPANSFTIDAIAHKIDSIEDFETAPPSYPTSLQDSIETMRELSGLSEQ</sequence>
<evidence type="ECO:0000256" key="2">
    <source>
        <dbReference type="ARBA" id="ARBA00023002"/>
    </source>
</evidence>
<dbReference type="InterPro" id="IPR036291">
    <property type="entry name" value="NAD(P)-bd_dom_sf"/>
</dbReference>
<proteinExistence type="inferred from homology"/>
<evidence type="ECO:0000256" key="3">
    <source>
        <dbReference type="RuleBase" id="RU000363"/>
    </source>
</evidence>
<protein>
    <recommendedName>
        <fullName evidence="4">Ketoreductase domain-containing protein</fullName>
    </recommendedName>
</protein>